<keyword evidence="4 7" id="KW-0812">Transmembrane</keyword>
<comment type="caution">
    <text evidence="9">The sequence shown here is derived from an EMBL/GenBank/DDBJ whole genome shotgun (WGS) entry which is preliminary data.</text>
</comment>
<evidence type="ECO:0000256" key="4">
    <source>
        <dbReference type="ARBA" id="ARBA00022692"/>
    </source>
</evidence>
<dbReference type="InterPro" id="IPR035906">
    <property type="entry name" value="MetI-like_sf"/>
</dbReference>
<feature type="transmembrane region" description="Helical" evidence="7">
    <location>
        <begin position="142"/>
        <end position="162"/>
    </location>
</feature>
<evidence type="ECO:0000256" key="3">
    <source>
        <dbReference type="ARBA" id="ARBA00022475"/>
    </source>
</evidence>
<name>W7INF3_9PSEU</name>
<evidence type="ECO:0000313" key="9">
    <source>
        <dbReference type="EMBL" id="EWC58292.1"/>
    </source>
</evidence>
<keyword evidence="3" id="KW-1003">Cell membrane</keyword>
<evidence type="ECO:0000256" key="2">
    <source>
        <dbReference type="ARBA" id="ARBA00022448"/>
    </source>
</evidence>
<keyword evidence="2 7" id="KW-0813">Transport</keyword>
<dbReference type="AlphaFoldDB" id="W7INF3"/>
<evidence type="ECO:0000259" key="8">
    <source>
        <dbReference type="PROSITE" id="PS50928"/>
    </source>
</evidence>
<keyword evidence="6 7" id="KW-0472">Membrane</keyword>
<gene>
    <name evidence="9" type="ORF">UO65_6434</name>
</gene>
<dbReference type="Gene3D" id="1.10.3720.10">
    <property type="entry name" value="MetI-like"/>
    <property type="match status" value="1"/>
</dbReference>
<keyword evidence="5 7" id="KW-1133">Transmembrane helix</keyword>
<dbReference type="PROSITE" id="PS50928">
    <property type="entry name" value="ABC_TM1"/>
    <property type="match status" value="1"/>
</dbReference>
<protein>
    <submittedName>
        <fullName evidence="9">Glutamate permease</fullName>
    </submittedName>
</protein>
<feature type="transmembrane region" description="Helical" evidence="7">
    <location>
        <begin position="108"/>
        <end position="130"/>
    </location>
</feature>
<sequence length="305" mass="32527">MSTTSVLYDVPGPRAKRRVLVLSVIAGLAVLAALALVGMRLNDQDQFAPEKWAPLFDPTDEQFPLVWERIGTALGATLTAAALAMVFSLVIGTLLAVTRVTAARWYRWAVVGLIEFLRGVPVVIAIFFAARVLPTLGADMDPLWYLVIGLTLYNSVVIAEIVRAGINSLPRGQKEAADSLGLTRGQVLRLVLLPQAFRAMLPALISQLVVVLKDTSLGFIISYEELVRVAGQIKEVLSNPIQTYLLIAIIFIVVNYALSRLAVYTERRLSQGKKTARNDDGEAAMLTATAVGGAGTGAGAAGGGG</sequence>
<dbReference type="PANTHER" id="PTHR30614:SF21">
    <property type="entry name" value="AMINO ACID ABC TRANSPORTER PERMEASE"/>
    <property type="match status" value="1"/>
</dbReference>
<dbReference type="NCBIfam" id="TIGR01726">
    <property type="entry name" value="HEQRo_perm_3TM"/>
    <property type="match status" value="1"/>
</dbReference>
<dbReference type="RefSeq" id="WP_035290254.1">
    <property type="nucleotide sequence ID" value="NZ_AYXG01000244.1"/>
</dbReference>
<dbReference type="Pfam" id="PF00528">
    <property type="entry name" value="BPD_transp_1"/>
    <property type="match status" value="1"/>
</dbReference>
<comment type="similarity">
    <text evidence="7">Belongs to the binding-protein-dependent transport system permease family.</text>
</comment>
<dbReference type="SUPFAM" id="SSF161098">
    <property type="entry name" value="MetI-like"/>
    <property type="match status" value="1"/>
</dbReference>
<dbReference type="Proteomes" id="UP000019277">
    <property type="component" value="Unassembled WGS sequence"/>
</dbReference>
<dbReference type="GO" id="GO:0006865">
    <property type="term" value="P:amino acid transport"/>
    <property type="evidence" value="ECO:0007669"/>
    <property type="project" value="TreeGrafter"/>
</dbReference>
<evidence type="ECO:0000256" key="5">
    <source>
        <dbReference type="ARBA" id="ARBA00022989"/>
    </source>
</evidence>
<proteinExistence type="inferred from homology"/>
<dbReference type="InterPro" id="IPR010065">
    <property type="entry name" value="AA_ABC_transptr_permease_3TM"/>
</dbReference>
<organism evidence="9 10">
    <name type="scientific">Actinokineospora spheciospongiae</name>
    <dbReference type="NCBI Taxonomy" id="909613"/>
    <lineage>
        <taxon>Bacteria</taxon>
        <taxon>Bacillati</taxon>
        <taxon>Actinomycetota</taxon>
        <taxon>Actinomycetes</taxon>
        <taxon>Pseudonocardiales</taxon>
        <taxon>Pseudonocardiaceae</taxon>
        <taxon>Actinokineospora</taxon>
    </lineage>
</organism>
<dbReference type="PATRIC" id="fig|909613.9.peg.6429"/>
<evidence type="ECO:0000256" key="7">
    <source>
        <dbReference type="RuleBase" id="RU363032"/>
    </source>
</evidence>
<feature type="transmembrane region" description="Helical" evidence="7">
    <location>
        <begin position="20"/>
        <end position="39"/>
    </location>
</feature>
<feature type="transmembrane region" description="Helical" evidence="7">
    <location>
        <begin position="241"/>
        <end position="258"/>
    </location>
</feature>
<feature type="transmembrane region" description="Helical" evidence="7">
    <location>
        <begin position="73"/>
        <end position="96"/>
    </location>
</feature>
<evidence type="ECO:0000313" key="10">
    <source>
        <dbReference type="Proteomes" id="UP000019277"/>
    </source>
</evidence>
<accession>W7INF3</accession>
<dbReference type="GO" id="GO:0022857">
    <property type="term" value="F:transmembrane transporter activity"/>
    <property type="evidence" value="ECO:0007669"/>
    <property type="project" value="InterPro"/>
</dbReference>
<feature type="transmembrane region" description="Helical" evidence="7">
    <location>
        <begin position="199"/>
        <end position="221"/>
    </location>
</feature>
<keyword evidence="10" id="KW-1185">Reference proteome</keyword>
<comment type="subcellular location">
    <subcellularLocation>
        <location evidence="1 7">Cell membrane</location>
        <topology evidence="1 7">Multi-pass membrane protein</topology>
    </subcellularLocation>
</comment>
<dbReference type="EMBL" id="AYXG01000244">
    <property type="protein sequence ID" value="EWC58292.1"/>
    <property type="molecule type" value="Genomic_DNA"/>
</dbReference>
<dbReference type="STRING" id="909613.UO65_6434"/>
<evidence type="ECO:0000256" key="1">
    <source>
        <dbReference type="ARBA" id="ARBA00004651"/>
    </source>
</evidence>
<dbReference type="GO" id="GO:0043190">
    <property type="term" value="C:ATP-binding cassette (ABC) transporter complex"/>
    <property type="evidence" value="ECO:0007669"/>
    <property type="project" value="InterPro"/>
</dbReference>
<dbReference type="OrthoDB" id="4543034at2"/>
<dbReference type="eggNOG" id="COG0765">
    <property type="taxonomic scope" value="Bacteria"/>
</dbReference>
<dbReference type="PANTHER" id="PTHR30614">
    <property type="entry name" value="MEMBRANE COMPONENT OF AMINO ACID ABC TRANSPORTER"/>
    <property type="match status" value="1"/>
</dbReference>
<dbReference type="InterPro" id="IPR043429">
    <property type="entry name" value="ArtM/GltK/GlnP/TcyL/YhdX-like"/>
</dbReference>
<dbReference type="InterPro" id="IPR000515">
    <property type="entry name" value="MetI-like"/>
</dbReference>
<dbReference type="CDD" id="cd06261">
    <property type="entry name" value="TM_PBP2"/>
    <property type="match status" value="1"/>
</dbReference>
<feature type="domain" description="ABC transmembrane type-1" evidence="8">
    <location>
        <begin position="74"/>
        <end position="262"/>
    </location>
</feature>
<reference evidence="9 10" key="1">
    <citation type="journal article" date="2014" name="Genome Announc.">
        <title>Draft Genome Sequence of the Antitrypanosomally Active Sponge-Associated Bacterium Actinokineospora sp. Strain EG49.</title>
        <authorList>
            <person name="Harjes J."/>
            <person name="Ryu T."/>
            <person name="Abdelmohsen U.R."/>
            <person name="Moitinho-Silva L."/>
            <person name="Horn H."/>
            <person name="Ravasi T."/>
            <person name="Hentschel U."/>
        </authorList>
    </citation>
    <scope>NUCLEOTIDE SEQUENCE [LARGE SCALE GENOMIC DNA]</scope>
    <source>
        <strain evidence="9 10">EG49</strain>
    </source>
</reference>
<evidence type="ECO:0000256" key="6">
    <source>
        <dbReference type="ARBA" id="ARBA00023136"/>
    </source>
</evidence>